<protein>
    <recommendedName>
        <fullName evidence="2">NADH dehydrogenase [ubiquinone] 1 alpha subcomplex assembly factor 3</fullName>
    </recommendedName>
</protein>
<accession>A0AAN7ZQU1</accession>
<dbReference type="InterPro" id="IPR007523">
    <property type="entry name" value="NDUFAF3/AAMDC"/>
</dbReference>
<dbReference type="AlphaFoldDB" id="A0AAN7ZQU1"/>
<dbReference type="Proteomes" id="UP001329430">
    <property type="component" value="Chromosome 3"/>
</dbReference>
<dbReference type="Pfam" id="PF04430">
    <property type="entry name" value="DUF498"/>
    <property type="match status" value="1"/>
</dbReference>
<dbReference type="CDD" id="cd05125">
    <property type="entry name" value="Mth938_2P1-like"/>
    <property type="match status" value="1"/>
</dbReference>
<dbReference type="GO" id="GO:0032981">
    <property type="term" value="P:mitochondrial respiratory chain complex I assembly"/>
    <property type="evidence" value="ECO:0007669"/>
    <property type="project" value="InterPro"/>
</dbReference>
<evidence type="ECO:0000256" key="1">
    <source>
        <dbReference type="ARBA" id="ARBA00004173"/>
    </source>
</evidence>
<dbReference type="PANTHER" id="PTHR21192:SF2">
    <property type="entry name" value="NADH DEHYDROGENASE [UBIQUINONE] 1 ALPHA SUBCOMPLEX ASSEMBLY FACTOR 3"/>
    <property type="match status" value="1"/>
</dbReference>
<proteinExistence type="inferred from homology"/>
<keyword evidence="3" id="KW-0496">Mitochondrion</keyword>
<dbReference type="EMBL" id="JAVRBK010000003">
    <property type="protein sequence ID" value="KAK5646253.1"/>
    <property type="molecule type" value="Genomic_DNA"/>
</dbReference>
<comment type="subcellular location">
    <subcellularLocation>
        <location evidence="1">Mitochondrion</location>
    </subcellularLocation>
</comment>
<evidence type="ECO:0000256" key="4">
    <source>
        <dbReference type="ARBA" id="ARBA00049984"/>
    </source>
</evidence>
<comment type="caution">
    <text evidence="5">The sequence shown here is derived from an EMBL/GenBank/DDBJ whole genome shotgun (WGS) entry which is preliminary data.</text>
</comment>
<comment type="similarity">
    <text evidence="4">Belongs to the NDUFAF3 family.</text>
</comment>
<dbReference type="PANTHER" id="PTHR21192">
    <property type="entry name" value="NUCLEAR PROTEIN E3-3"/>
    <property type="match status" value="1"/>
</dbReference>
<dbReference type="InterPro" id="IPR036748">
    <property type="entry name" value="MTH938-like_sf"/>
</dbReference>
<evidence type="ECO:0000313" key="5">
    <source>
        <dbReference type="EMBL" id="KAK5646253.1"/>
    </source>
</evidence>
<evidence type="ECO:0000256" key="3">
    <source>
        <dbReference type="ARBA" id="ARBA00023128"/>
    </source>
</evidence>
<evidence type="ECO:0000256" key="2">
    <source>
        <dbReference type="ARBA" id="ARBA00021776"/>
    </source>
</evidence>
<dbReference type="SUPFAM" id="SSF64076">
    <property type="entry name" value="MTH938-like"/>
    <property type="match status" value="1"/>
</dbReference>
<evidence type="ECO:0000313" key="6">
    <source>
        <dbReference type="Proteomes" id="UP001329430"/>
    </source>
</evidence>
<organism evidence="5 6">
    <name type="scientific">Pyrocoelia pectoralis</name>
    <dbReference type="NCBI Taxonomy" id="417401"/>
    <lineage>
        <taxon>Eukaryota</taxon>
        <taxon>Metazoa</taxon>
        <taxon>Ecdysozoa</taxon>
        <taxon>Arthropoda</taxon>
        <taxon>Hexapoda</taxon>
        <taxon>Insecta</taxon>
        <taxon>Pterygota</taxon>
        <taxon>Neoptera</taxon>
        <taxon>Endopterygota</taxon>
        <taxon>Coleoptera</taxon>
        <taxon>Polyphaga</taxon>
        <taxon>Elateriformia</taxon>
        <taxon>Elateroidea</taxon>
        <taxon>Lampyridae</taxon>
        <taxon>Lampyrinae</taxon>
        <taxon>Pyrocoelia</taxon>
    </lineage>
</organism>
<reference evidence="5 6" key="1">
    <citation type="journal article" date="2024" name="Insects">
        <title>An Improved Chromosome-Level Genome Assembly of the Firefly Pyrocoelia pectoralis.</title>
        <authorList>
            <person name="Fu X."/>
            <person name="Meyer-Rochow V.B."/>
            <person name="Ballantyne L."/>
            <person name="Zhu X."/>
        </authorList>
    </citation>
    <scope>NUCLEOTIDE SEQUENCE [LARGE SCALE GENOMIC DNA]</scope>
    <source>
        <strain evidence="5">XCY_ONT2</strain>
    </source>
</reference>
<dbReference type="Gene3D" id="3.40.1230.10">
    <property type="entry name" value="MTH938-like"/>
    <property type="match status" value="1"/>
</dbReference>
<dbReference type="GO" id="GO:0005743">
    <property type="term" value="C:mitochondrial inner membrane"/>
    <property type="evidence" value="ECO:0007669"/>
    <property type="project" value="TreeGrafter"/>
</dbReference>
<keyword evidence="6" id="KW-1185">Reference proteome</keyword>
<name>A0AAN7ZQU1_9COLE</name>
<dbReference type="InterPro" id="IPR034095">
    <property type="entry name" value="NDUF3"/>
</dbReference>
<gene>
    <name evidence="5" type="ORF">RI129_004717</name>
</gene>
<sequence>MFHNYIRNAIRKASLSVKQSTRFISANQSKHYGSSYEGDGKTTAHILNNDADSGLLINGISEVGFRLNNNITVLGPMVIFPRSVLSWCISSMEDINEESLSLFTILEPSIEIIVLGVGDTMQNSTFYQRLLPFMKKHKINMEILPTEQACTTFNFLNSEGRYVAAGLIPPQILQTTDDDLLRSKLRYQNLYETSY</sequence>